<evidence type="ECO:0000313" key="4">
    <source>
        <dbReference type="EMBL" id="MDG9698254.1"/>
    </source>
</evidence>
<dbReference type="AlphaFoldDB" id="A0AAW6RID9"/>
<dbReference type="PROSITE" id="PS51782">
    <property type="entry name" value="LYSM"/>
    <property type="match status" value="2"/>
</dbReference>
<feature type="region of interest" description="Disordered" evidence="1">
    <location>
        <begin position="128"/>
        <end position="148"/>
    </location>
</feature>
<dbReference type="CDD" id="cd00118">
    <property type="entry name" value="LysM"/>
    <property type="match status" value="1"/>
</dbReference>
<accession>A0AAW6RID9</accession>
<evidence type="ECO:0000313" key="5">
    <source>
        <dbReference type="Proteomes" id="UP001237156"/>
    </source>
</evidence>
<feature type="transmembrane region" description="Helical" evidence="2">
    <location>
        <begin position="802"/>
        <end position="821"/>
    </location>
</feature>
<dbReference type="Proteomes" id="UP001237156">
    <property type="component" value="Unassembled WGS sequence"/>
</dbReference>
<dbReference type="EMBL" id="JARVII010000001">
    <property type="protein sequence ID" value="MDG9698254.1"/>
    <property type="molecule type" value="Genomic_DNA"/>
</dbReference>
<feature type="region of interest" description="Disordered" evidence="1">
    <location>
        <begin position="257"/>
        <end position="277"/>
    </location>
</feature>
<feature type="domain" description="LysM" evidence="3">
    <location>
        <begin position="20"/>
        <end position="65"/>
    </location>
</feature>
<reference evidence="4 5" key="1">
    <citation type="submission" date="2023-04" db="EMBL/GenBank/DDBJ databases">
        <title>Ottowia paracancer sp. nov., isolated from human stomach.</title>
        <authorList>
            <person name="Song Y."/>
        </authorList>
    </citation>
    <scope>NUCLEOTIDE SEQUENCE [LARGE SCALE GENOMIC DNA]</scope>
    <source>
        <strain evidence="4 5">10c7w1</strain>
    </source>
</reference>
<dbReference type="InterPro" id="IPR018392">
    <property type="entry name" value="LysM"/>
</dbReference>
<organism evidence="4 5">
    <name type="scientific">Ottowia cancrivicina</name>
    <dbReference type="NCBI Taxonomy" id="3040346"/>
    <lineage>
        <taxon>Bacteria</taxon>
        <taxon>Pseudomonadati</taxon>
        <taxon>Pseudomonadota</taxon>
        <taxon>Betaproteobacteria</taxon>
        <taxon>Burkholderiales</taxon>
        <taxon>Comamonadaceae</taxon>
        <taxon>Ottowia</taxon>
    </lineage>
</organism>
<dbReference type="RefSeq" id="WP_279523398.1">
    <property type="nucleotide sequence ID" value="NZ_JARVII010000001.1"/>
</dbReference>
<sequence length="975" mass="103292">MRQPNLHAGKSDAPPPERYVQHEVQKNENLTEIAHRYQTSTPMLEAANPQLNNPDALEIGQKLNVPIGANYGTEPTRDVLEPGQTLTDMAREHPNVSARDIARANRSNVPNSNRVQAGQELWVPAQKDASPLEQKVQATDQAQASLDHAQQRYDSLPPDAHPAVREDAHRSVQTAQGNLNQAVREELDLRAKDATPPEGAWSNDEERYAAAGAQLKERYQADAGATKQLDTALQTLANERYRASPAGQAEEIVTQATAAGKSPEQQMQELSKRLADAPPEVKSAVAASPKGQQMLQDAANWATEPLAGGDAQQAERDHGTPLAAGIQSAERLEQVTRGLPPDMAAQFTGKAMPTIEAFSGSFKEHYSTLHSPFTDDGFQNLMKAMDRGIDTPQGQINMQKLAAQNVWDRTAMHQHIAEGGRPAYALEWAKQQGVDIDAVKQDIRSAMKTYASSIDQTGKAYAEHMSELGWLVANHGGAMTPEQLEQAIAQYAKEKGPEWEAKGNELKARLVAHGEKLAGQIADLDPEGGGAEIAKEILSNPSAQLAFSSAVQSNPELLAGAQGEKVANFFSNPGVQAKLGDQGRKLVNELASAYAKGVVLDKIGNLDPSDAASVASAKQALTGLKDSRFAKLLGLSPSQMDEVVSALENTIPKAGESADDIAKRTSALDTKLNGIKGLNGSTAAGRLIRGLGIALSGVSFLASTGKAINDPTVKNGLQAIVGAAGLGQRGSELLVAIGKVDADSALGKLGGKTAGKVLGAVGAALDVWSMGESFASGDIPSGVLYGTSAAGGLMATFGAGSMAGPIGIGLVVVSVIGLGIWNSVKEANKHEPGSDGGASLRFLQNAGISEAAAQELVNQNGKGHSPVPLLLRYAEHKGLDMQKPEDQKKFVDWLNHMPHDKLVNLRDRLHQTLDYNDGNMEKFPAAKEGDDRWKPVQKVPTGGPGYGTMDVNIPPSSAAQMDKVLTHLGLPVLTP</sequence>
<keyword evidence="2" id="KW-1133">Transmembrane helix</keyword>
<keyword evidence="2" id="KW-0472">Membrane</keyword>
<feature type="region of interest" description="Disordered" evidence="1">
    <location>
        <begin position="924"/>
        <end position="947"/>
    </location>
</feature>
<dbReference type="Pfam" id="PF01476">
    <property type="entry name" value="LysM"/>
    <property type="match status" value="2"/>
</dbReference>
<dbReference type="SMART" id="SM00257">
    <property type="entry name" value="LysM"/>
    <property type="match status" value="2"/>
</dbReference>
<feature type="compositionally biased region" description="Basic and acidic residues" evidence="1">
    <location>
        <begin position="924"/>
        <end position="934"/>
    </location>
</feature>
<dbReference type="Gene3D" id="3.10.350.10">
    <property type="entry name" value="LysM domain"/>
    <property type="match status" value="2"/>
</dbReference>
<dbReference type="PANTHER" id="PTHR33734">
    <property type="entry name" value="LYSM DOMAIN-CONTAINING GPI-ANCHORED PROTEIN 2"/>
    <property type="match status" value="1"/>
</dbReference>
<gene>
    <name evidence="4" type="ORF">QB898_00710</name>
</gene>
<comment type="caution">
    <text evidence="4">The sequence shown here is derived from an EMBL/GenBank/DDBJ whole genome shotgun (WGS) entry which is preliminary data.</text>
</comment>
<keyword evidence="5" id="KW-1185">Reference proteome</keyword>
<evidence type="ECO:0000256" key="2">
    <source>
        <dbReference type="SAM" id="Phobius"/>
    </source>
</evidence>
<feature type="domain" description="LysM" evidence="3">
    <location>
        <begin position="76"/>
        <end position="123"/>
    </location>
</feature>
<evidence type="ECO:0000256" key="1">
    <source>
        <dbReference type="SAM" id="MobiDB-lite"/>
    </source>
</evidence>
<keyword evidence="2" id="KW-0812">Transmembrane</keyword>
<dbReference type="SUPFAM" id="SSF54106">
    <property type="entry name" value="LysM domain"/>
    <property type="match status" value="1"/>
</dbReference>
<name>A0AAW6RID9_9BURK</name>
<proteinExistence type="predicted"/>
<dbReference type="PANTHER" id="PTHR33734:SF22">
    <property type="entry name" value="MEMBRANE-BOUND LYTIC MUREIN TRANSGLYCOSYLASE D"/>
    <property type="match status" value="1"/>
</dbReference>
<dbReference type="InterPro" id="IPR036779">
    <property type="entry name" value="LysM_dom_sf"/>
</dbReference>
<evidence type="ECO:0000259" key="3">
    <source>
        <dbReference type="PROSITE" id="PS51782"/>
    </source>
</evidence>
<protein>
    <submittedName>
        <fullName evidence="4">LysM peptidoglycan-binding domain-containing protein</fullName>
    </submittedName>
</protein>